<protein>
    <submittedName>
        <fullName evidence="1">Uncharacterized protein</fullName>
    </submittedName>
</protein>
<dbReference type="EMBL" id="KJ019052">
    <property type="protein sequence ID" value="AIX19986.1"/>
    <property type="molecule type" value="Genomic_DNA"/>
</dbReference>
<dbReference type="KEGG" id="vg:24171949"/>
<keyword evidence="2" id="KW-1185">Reference proteome</keyword>
<dbReference type="Proteomes" id="UP000185323">
    <property type="component" value="Segment"/>
</dbReference>
<evidence type="ECO:0000313" key="1">
    <source>
        <dbReference type="EMBL" id="AIX19986.1"/>
    </source>
</evidence>
<name>A0A0E3F270_9CAUD</name>
<sequence>MNRLELLTQREQLMERIDSICDEFFYKNYNGDTSEADELVRILCDAVCETIDPAGMV</sequence>
<gene>
    <name evidence="1" type="ORF">Syn7803C7_95</name>
</gene>
<proteinExistence type="predicted"/>
<reference evidence="1 2" key="1">
    <citation type="submission" date="2013-12" db="EMBL/GenBank/DDBJ databases">
        <title>Ecological redundancy of diverse viral populations within a natural community.</title>
        <authorList>
            <person name="Gregory A.C."/>
            <person name="LaButti K."/>
            <person name="Copeland A."/>
            <person name="Woyke T."/>
            <person name="Sullivan M.B."/>
        </authorList>
    </citation>
    <scope>NUCLEOTIDE SEQUENCE [LARGE SCALE GENOMIC DNA]</scope>
    <source>
        <strain evidence="1">Syn7803C7</strain>
    </source>
</reference>
<organism evidence="1 2">
    <name type="scientific">Synechococcus phage ACG-2014f_Syn7803C7</name>
    <dbReference type="NCBI Taxonomy" id="2790345"/>
    <lineage>
        <taxon>Viruses</taxon>
        <taxon>Duplodnaviria</taxon>
        <taxon>Heunggongvirae</taxon>
        <taxon>Uroviricota</taxon>
        <taxon>Caudoviricetes</taxon>
        <taxon>Pantevenvirales</taxon>
        <taxon>Kyanoviridae</taxon>
        <taxon>Atlauavirus</taxon>
        <taxon>Atlauavirus acg2014f</taxon>
    </lineage>
</organism>
<accession>A0A0E3F270</accession>
<evidence type="ECO:0000313" key="2">
    <source>
        <dbReference type="Proteomes" id="UP000185323"/>
    </source>
</evidence>